<dbReference type="SUPFAM" id="SSF46785">
    <property type="entry name" value="Winged helix' DNA-binding domain"/>
    <property type="match status" value="1"/>
</dbReference>
<keyword evidence="2" id="KW-0805">Transcription regulation</keyword>
<dbReference type="InterPro" id="IPR014036">
    <property type="entry name" value="DeoR-like_C"/>
</dbReference>
<dbReference type="Gene3D" id="1.10.10.10">
    <property type="entry name" value="Winged helix-like DNA-binding domain superfamily/Winged helix DNA-binding domain"/>
    <property type="match status" value="1"/>
</dbReference>
<feature type="domain" description="HTH deoR-type" evidence="6">
    <location>
        <begin position="3"/>
        <end position="58"/>
    </location>
</feature>
<proteinExistence type="predicted"/>
<accession>D7CV91</accession>
<dbReference type="InterPro" id="IPR036388">
    <property type="entry name" value="WH-like_DNA-bd_sf"/>
</dbReference>
<dbReference type="PRINTS" id="PR00037">
    <property type="entry name" value="HTHLACR"/>
</dbReference>
<dbReference type="SMART" id="SM01134">
    <property type="entry name" value="DeoRC"/>
    <property type="match status" value="1"/>
</dbReference>
<dbReference type="PANTHER" id="PTHR30363:SF4">
    <property type="entry name" value="GLYCEROL-3-PHOSPHATE REGULON REPRESSOR"/>
    <property type="match status" value="1"/>
</dbReference>
<dbReference type="GO" id="GO:0003677">
    <property type="term" value="F:DNA binding"/>
    <property type="evidence" value="ECO:0007669"/>
    <property type="project" value="UniProtKB-KW"/>
</dbReference>
<dbReference type="AlphaFoldDB" id="D7CV91"/>
<keyword evidence="1" id="KW-0678">Repressor</keyword>
<dbReference type="Pfam" id="PF08220">
    <property type="entry name" value="HTH_DeoR"/>
    <property type="match status" value="1"/>
</dbReference>
<keyword evidence="3" id="KW-0238">DNA-binding</keyword>
<feature type="region of interest" description="Disordered" evidence="5">
    <location>
        <begin position="54"/>
        <end position="76"/>
    </location>
</feature>
<dbReference type="Gene3D" id="3.40.50.1360">
    <property type="match status" value="1"/>
</dbReference>
<dbReference type="SMART" id="SM00420">
    <property type="entry name" value="HTH_DEOR"/>
    <property type="match status" value="1"/>
</dbReference>
<evidence type="ECO:0000313" key="8">
    <source>
        <dbReference type="Proteomes" id="UP000000379"/>
    </source>
</evidence>
<evidence type="ECO:0000259" key="6">
    <source>
        <dbReference type="PROSITE" id="PS51000"/>
    </source>
</evidence>
<dbReference type="InterPro" id="IPR037171">
    <property type="entry name" value="NagB/RpiA_transferase-like"/>
</dbReference>
<dbReference type="Pfam" id="PF00455">
    <property type="entry name" value="DeoRC"/>
    <property type="match status" value="1"/>
</dbReference>
<dbReference type="PROSITE" id="PS00894">
    <property type="entry name" value="HTH_DEOR_1"/>
    <property type="match status" value="1"/>
</dbReference>
<dbReference type="KEGG" id="tra:Trad_0991"/>
<evidence type="ECO:0000256" key="1">
    <source>
        <dbReference type="ARBA" id="ARBA00022491"/>
    </source>
</evidence>
<protein>
    <submittedName>
        <fullName evidence="7">Transcriptional regulator, DeoR family</fullName>
    </submittedName>
</protein>
<keyword evidence="8" id="KW-1185">Reference proteome</keyword>
<evidence type="ECO:0000256" key="5">
    <source>
        <dbReference type="SAM" id="MobiDB-lite"/>
    </source>
</evidence>
<dbReference type="eggNOG" id="COG1349">
    <property type="taxonomic scope" value="Bacteria"/>
</dbReference>
<reference evidence="8" key="1">
    <citation type="submission" date="2010-05" db="EMBL/GenBank/DDBJ databases">
        <title>The complete genome of Truepera radiovictris DSM 17093.</title>
        <authorList>
            <consortium name="US DOE Joint Genome Institute (JGI-PGF)"/>
            <person name="Lucas S."/>
            <person name="Copeland A."/>
            <person name="Lapidus A."/>
            <person name="Glavina del Rio T."/>
            <person name="Dalin E."/>
            <person name="Tice H."/>
            <person name="Bruce D."/>
            <person name="Goodwin L."/>
            <person name="Pitluck S."/>
            <person name="Kyrpides N."/>
            <person name="Mavromatis K."/>
            <person name="Ovchinnikova G."/>
            <person name="Munk A.C."/>
            <person name="Detter J.C."/>
            <person name="Han C."/>
            <person name="Tapia R."/>
            <person name="Land M."/>
            <person name="Hauser L."/>
            <person name="Markowitz V."/>
            <person name="Cheng J.-F."/>
            <person name="Hugenholtz P."/>
            <person name="Woyke T."/>
            <person name="Wu D."/>
            <person name="Tindall B."/>
            <person name="Pomrenke H.G."/>
            <person name="Brambilla E."/>
            <person name="Klenk H.-P."/>
            <person name="Eisen J.A."/>
        </authorList>
    </citation>
    <scope>NUCLEOTIDE SEQUENCE [LARGE SCALE GENOMIC DNA]</scope>
    <source>
        <strain evidence="8">DSM 17093 / CIP 108686 / LMG 22925 / RQ-24</strain>
    </source>
</reference>
<reference evidence="7 8" key="2">
    <citation type="journal article" date="2011" name="Stand. Genomic Sci.">
        <title>Complete genome sequence of Truepera radiovictrix type strain (RQ-24).</title>
        <authorList>
            <person name="Ivanova N."/>
            <person name="Rohde C."/>
            <person name="Munk C."/>
            <person name="Nolan M."/>
            <person name="Lucas S."/>
            <person name="Del Rio T.G."/>
            <person name="Tice H."/>
            <person name="Deshpande S."/>
            <person name="Cheng J.F."/>
            <person name="Tapia R."/>
            <person name="Han C."/>
            <person name="Goodwin L."/>
            <person name="Pitluck S."/>
            <person name="Liolios K."/>
            <person name="Mavromatis K."/>
            <person name="Mikhailova N."/>
            <person name="Pati A."/>
            <person name="Chen A."/>
            <person name="Palaniappan K."/>
            <person name="Land M."/>
            <person name="Hauser L."/>
            <person name="Chang Y.J."/>
            <person name="Jeffries C.D."/>
            <person name="Brambilla E."/>
            <person name="Rohde M."/>
            <person name="Goker M."/>
            <person name="Tindall B.J."/>
            <person name="Woyke T."/>
            <person name="Bristow J."/>
            <person name="Eisen J.A."/>
            <person name="Markowitz V."/>
            <person name="Hugenholtz P."/>
            <person name="Kyrpides N.C."/>
            <person name="Klenk H.P."/>
            <person name="Lapidus A."/>
        </authorList>
    </citation>
    <scope>NUCLEOTIDE SEQUENCE [LARGE SCALE GENOMIC DNA]</scope>
    <source>
        <strain evidence="8">DSM 17093 / CIP 108686 / LMG 22925 / RQ-24</strain>
    </source>
</reference>
<evidence type="ECO:0000256" key="3">
    <source>
        <dbReference type="ARBA" id="ARBA00023125"/>
    </source>
</evidence>
<dbReference type="SUPFAM" id="SSF100950">
    <property type="entry name" value="NagB/RpiA/CoA transferase-like"/>
    <property type="match status" value="1"/>
</dbReference>
<dbReference type="PROSITE" id="PS51000">
    <property type="entry name" value="HTH_DEOR_2"/>
    <property type="match status" value="1"/>
</dbReference>
<keyword evidence="4" id="KW-0804">Transcription</keyword>
<dbReference type="PANTHER" id="PTHR30363">
    <property type="entry name" value="HTH-TYPE TRANSCRIPTIONAL REGULATOR SRLR-RELATED"/>
    <property type="match status" value="1"/>
</dbReference>
<dbReference type="InterPro" id="IPR050313">
    <property type="entry name" value="Carb_Metab_HTH_regulators"/>
</dbReference>
<dbReference type="InterPro" id="IPR001034">
    <property type="entry name" value="DeoR_HTH"/>
</dbReference>
<dbReference type="HOGENOM" id="CLU_060699_0_1_0"/>
<dbReference type="STRING" id="649638.Trad_0991"/>
<organism evidence="7 8">
    <name type="scientific">Truepera radiovictrix (strain DSM 17093 / CIP 108686 / LMG 22925 / RQ-24)</name>
    <dbReference type="NCBI Taxonomy" id="649638"/>
    <lineage>
        <taxon>Bacteria</taxon>
        <taxon>Thermotogati</taxon>
        <taxon>Deinococcota</taxon>
        <taxon>Deinococci</taxon>
        <taxon>Trueperales</taxon>
        <taxon>Trueperaceae</taxon>
        <taxon>Truepera</taxon>
    </lineage>
</organism>
<dbReference type="InterPro" id="IPR018356">
    <property type="entry name" value="Tscrpt_reg_HTH_DeoR_CS"/>
</dbReference>
<dbReference type="GO" id="GO:0003700">
    <property type="term" value="F:DNA-binding transcription factor activity"/>
    <property type="evidence" value="ECO:0007669"/>
    <property type="project" value="InterPro"/>
</dbReference>
<dbReference type="Proteomes" id="UP000000379">
    <property type="component" value="Chromosome"/>
</dbReference>
<evidence type="ECO:0000313" key="7">
    <source>
        <dbReference type="EMBL" id="ADI14119.1"/>
    </source>
</evidence>
<evidence type="ECO:0000256" key="4">
    <source>
        <dbReference type="ARBA" id="ARBA00023163"/>
    </source>
</evidence>
<sequence length="255" mass="27257">MLAAERHRVILDRLGEEGVITTAAIAQALGVSEMTIRRDLADLERRGLLRRVHGGAQAAPGAEIPPYGQRSRRQPAAKQQVGARAAALVRDGETLFLDAGTTCMEVARACKDRSLKGLHVLTHAVNIAAELAGQPGVTVIQLGGEVIGRTYAATGPMTVSAIEQFSFDRAFVSAQGVHPKFGLTCSSLLEVEIKRAVLRRSRYNALVVDSSKWSRQAMIRFAALGELQAVVSDAGLPEEARRSLEGAGVEVFVPP</sequence>
<dbReference type="OrthoDB" id="9797223at2"/>
<dbReference type="InterPro" id="IPR036390">
    <property type="entry name" value="WH_DNA-bd_sf"/>
</dbReference>
<evidence type="ECO:0000256" key="2">
    <source>
        <dbReference type="ARBA" id="ARBA00023015"/>
    </source>
</evidence>
<name>D7CV91_TRURR</name>
<dbReference type="EMBL" id="CP002049">
    <property type="protein sequence ID" value="ADI14119.1"/>
    <property type="molecule type" value="Genomic_DNA"/>
</dbReference>
<gene>
    <name evidence="7" type="ordered locus">Trad_0991</name>
</gene>